<dbReference type="Proteomes" id="UP000562464">
    <property type="component" value="Unassembled WGS sequence"/>
</dbReference>
<dbReference type="AlphaFoldDB" id="A0A841C7E1"/>
<reference evidence="1 2" key="1">
    <citation type="submission" date="2020-08" db="EMBL/GenBank/DDBJ databases">
        <title>Genomic Encyclopedia of Type Strains, Phase IV (KMG-IV): sequencing the most valuable type-strain genomes for metagenomic binning, comparative biology and taxonomic classification.</title>
        <authorList>
            <person name="Goeker M."/>
        </authorList>
    </citation>
    <scope>NUCLEOTIDE SEQUENCE [LARGE SCALE GENOMIC DNA]</scope>
    <source>
        <strain evidence="1 2">DSM 14925</strain>
    </source>
</reference>
<keyword evidence="2" id="KW-1185">Reference proteome</keyword>
<name>A0A841C7E1_9LACT</name>
<proteinExistence type="predicted"/>
<gene>
    <name evidence="1" type="ORF">HNQ37_000342</name>
</gene>
<evidence type="ECO:0000313" key="2">
    <source>
        <dbReference type="Proteomes" id="UP000562464"/>
    </source>
</evidence>
<sequence length="60" mass="6982">MAVARKSDRFLISEKRQKEKEPLKLSLRQQLRKVLMDSILTQITEILTNKAGILERESSL</sequence>
<protein>
    <submittedName>
        <fullName evidence="1">Uncharacterized protein</fullName>
    </submittedName>
</protein>
<feature type="non-terminal residue" evidence="1">
    <location>
        <position position="60"/>
    </location>
</feature>
<evidence type="ECO:0000313" key="1">
    <source>
        <dbReference type="EMBL" id="MBB5887471.1"/>
    </source>
</evidence>
<organism evidence="1 2">
    <name type="scientific">Lactovum miscens</name>
    <dbReference type="NCBI Taxonomy" id="190387"/>
    <lineage>
        <taxon>Bacteria</taxon>
        <taxon>Bacillati</taxon>
        <taxon>Bacillota</taxon>
        <taxon>Bacilli</taxon>
        <taxon>Lactobacillales</taxon>
        <taxon>Streptococcaceae</taxon>
        <taxon>Lactovum</taxon>
    </lineage>
</organism>
<accession>A0A841C7E1</accession>
<comment type="caution">
    <text evidence="1">The sequence shown here is derived from an EMBL/GenBank/DDBJ whole genome shotgun (WGS) entry which is preliminary data.</text>
</comment>
<dbReference type="EMBL" id="JACHHV010000004">
    <property type="protein sequence ID" value="MBB5887471.1"/>
    <property type="molecule type" value="Genomic_DNA"/>
</dbReference>